<dbReference type="NCBIfam" id="TIGR01549">
    <property type="entry name" value="HAD-SF-IA-v1"/>
    <property type="match status" value="1"/>
</dbReference>
<keyword evidence="4" id="KW-1185">Reference proteome</keyword>
<dbReference type="AlphaFoldDB" id="A0A4R8V1C4"/>
<dbReference type="Gene3D" id="3.40.50.1000">
    <property type="entry name" value="HAD superfamily/HAD-like"/>
    <property type="match status" value="1"/>
</dbReference>
<dbReference type="EMBL" id="FNIB01000007">
    <property type="protein sequence ID" value="SDN72900.1"/>
    <property type="molecule type" value="Genomic_DNA"/>
</dbReference>
<dbReference type="PANTHER" id="PTHR43481:SF4">
    <property type="entry name" value="GLYCEROL-1-PHOSPHATE PHOSPHOHYDROLASE 1-RELATED"/>
    <property type="match status" value="1"/>
</dbReference>
<dbReference type="RefSeq" id="WP_092340823.1">
    <property type="nucleotide sequence ID" value="NZ_FNIB01000007.1"/>
</dbReference>
<dbReference type="Gene3D" id="1.10.150.240">
    <property type="entry name" value="Putative phosphatase, domain 2"/>
    <property type="match status" value="1"/>
</dbReference>
<evidence type="ECO:0000313" key="2">
    <source>
        <dbReference type="EMBL" id="TFB75526.1"/>
    </source>
</evidence>
<dbReference type="GO" id="GO:0050308">
    <property type="term" value="F:sugar-phosphatase activity"/>
    <property type="evidence" value="ECO:0007669"/>
    <property type="project" value="TreeGrafter"/>
</dbReference>
<dbReference type="SFLD" id="SFLDS00003">
    <property type="entry name" value="Haloacid_Dehalogenase"/>
    <property type="match status" value="1"/>
</dbReference>
<organism evidence="1 3">
    <name type="scientific">Cryobacterium flavum</name>
    <dbReference type="NCBI Taxonomy" id="1424659"/>
    <lineage>
        <taxon>Bacteria</taxon>
        <taxon>Bacillati</taxon>
        <taxon>Actinomycetota</taxon>
        <taxon>Actinomycetes</taxon>
        <taxon>Micrococcales</taxon>
        <taxon>Microbacteriaceae</taxon>
        <taxon>Cryobacterium</taxon>
    </lineage>
</organism>
<evidence type="ECO:0000313" key="3">
    <source>
        <dbReference type="Proteomes" id="UP000199639"/>
    </source>
</evidence>
<dbReference type="PANTHER" id="PTHR43481">
    <property type="entry name" value="FRUCTOSE-1-PHOSPHATE PHOSPHATASE"/>
    <property type="match status" value="1"/>
</dbReference>
<sequence>MPDPGTENVLQGRTFDAVLFDMDGTLIDSTPAVNRSWALWAEEWGVAKDETSHGRPARDIIEELVPAERVDEAIARILELETADTNDITVLPGAAALMNSLPESRRAIVTSCARPLAVARLGASALVAPKVIVTIDDTPRGKPFPEPFLEGAARLGVDPRRCLVIEDAPAGLQAGRAAGCTTIGVAGTYAAAELDADLIVPGLDHLHIEVAAGGLILRLVSPNS</sequence>
<reference evidence="1 3" key="1">
    <citation type="submission" date="2016-10" db="EMBL/GenBank/DDBJ databases">
        <authorList>
            <person name="Varghese N."/>
            <person name="Submissions S."/>
        </authorList>
    </citation>
    <scope>NUCLEOTIDE SEQUENCE [LARGE SCALE GENOMIC DNA]</scope>
    <source>
        <strain evidence="1 3">CGMCC 1.11215</strain>
    </source>
</reference>
<dbReference type="EMBL" id="SOFD01000029">
    <property type="protein sequence ID" value="TFB75526.1"/>
    <property type="molecule type" value="Genomic_DNA"/>
</dbReference>
<dbReference type="Proteomes" id="UP000298252">
    <property type="component" value="Unassembled WGS sequence"/>
</dbReference>
<dbReference type="SUPFAM" id="SSF56784">
    <property type="entry name" value="HAD-like"/>
    <property type="match status" value="1"/>
</dbReference>
<dbReference type="SFLD" id="SFLDG01129">
    <property type="entry name" value="C1.5:_HAD__Beta-PGM__Phosphata"/>
    <property type="match status" value="1"/>
</dbReference>
<dbReference type="Pfam" id="PF00702">
    <property type="entry name" value="Hydrolase"/>
    <property type="match status" value="1"/>
</dbReference>
<name>A0A4R8V1C4_9MICO</name>
<dbReference type="InterPro" id="IPR051806">
    <property type="entry name" value="HAD-like_SPP"/>
</dbReference>
<dbReference type="Proteomes" id="UP000199639">
    <property type="component" value="Unassembled WGS sequence"/>
</dbReference>
<dbReference type="InterPro" id="IPR023214">
    <property type="entry name" value="HAD_sf"/>
</dbReference>
<dbReference type="STRING" id="1424659.SAMN05216368_10726"/>
<dbReference type="InterPro" id="IPR023198">
    <property type="entry name" value="PGP-like_dom2"/>
</dbReference>
<accession>A0A4R8V1C4</accession>
<reference evidence="2 4" key="2">
    <citation type="submission" date="2019-03" db="EMBL/GenBank/DDBJ databases">
        <title>Genomics of glacier-inhabiting Cryobacterium strains.</title>
        <authorList>
            <person name="Liu Q."/>
            <person name="Xin Y.-H."/>
        </authorList>
    </citation>
    <scope>NUCLEOTIDE SEQUENCE [LARGE SCALE GENOMIC DNA]</scope>
    <source>
        <strain evidence="2 4">Hh8</strain>
    </source>
</reference>
<keyword evidence="2" id="KW-0378">Hydrolase</keyword>
<evidence type="ECO:0000313" key="4">
    <source>
        <dbReference type="Proteomes" id="UP000298252"/>
    </source>
</evidence>
<gene>
    <name evidence="2" type="ORF">E3O21_11880</name>
    <name evidence="1" type="ORF">SAMN05216368_10726</name>
</gene>
<protein>
    <submittedName>
        <fullName evidence="2">HAD family hydrolase</fullName>
    </submittedName>
    <submittedName>
        <fullName evidence="1">Sugar-phosphatase</fullName>
    </submittedName>
</protein>
<evidence type="ECO:0000313" key="1">
    <source>
        <dbReference type="EMBL" id="SDN72900.1"/>
    </source>
</evidence>
<dbReference type="InterPro" id="IPR036412">
    <property type="entry name" value="HAD-like_sf"/>
</dbReference>
<dbReference type="InterPro" id="IPR006439">
    <property type="entry name" value="HAD-SF_hydro_IA"/>
</dbReference>
<proteinExistence type="predicted"/>
<dbReference type="NCBIfam" id="TIGR01509">
    <property type="entry name" value="HAD-SF-IA-v3"/>
    <property type="match status" value="1"/>
</dbReference>
<dbReference type="FunFam" id="3.40.50.1000:FF:000162">
    <property type="entry name" value="HAD-like protein"/>
    <property type="match status" value="1"/>
</dbReference>